<dbReference type="Proteomes" id="UP000194664">
    <property type="component" value="Unassembled WGS sequence"/>
</dbReference>
<sequence length="200" mass="21295">MEFWIGLRTGIALILAIGAQNAFVLRQGVRREHVLAVVLVCAISDALLIAAGVAGIGALVEAAPWALEVLRWGGVAFLTWYGVKAFRAAYLGGETMEAAGGAKASLKKVITTCVALTWLNPHVYLDTVVLLGSISAQFPGREWVFGAGAMLGSVLFFSALGFGARLLAPVFRNPTAWRILDVLVGLLMWSVALKLAFLKI</sequence>
<evidence type="ECO:0000256" key="2">
    <source>
        <dbReference type="ARBA" id="ARBA00022475"/>
    </source>
</evidence>
<keyword evidence="8" id="KW-1185">Reference proteome</keyword>
<dbReference type="PANTHER" id="PTHR30086:SF20">
    <property type="entry name" value="ARGININE EXPORTER PROTEIN ARGO-RELATED"/>
    <property type="match status" value="1"/>
</dbReference>
<comment type="subcellular location">
    <subcellularLocation>
        <location evidence="1">Cell membrane</location>
        <topology evidence="1">Multi-pass membrane protein</topology>
    </subcellularLocation>
</comment>
<dbReference type="AlphaFoldDB" id="A0A251X1A6"/>
<dbReference type="PANTHER" id="PTHR30086">
    <property type="entry name" value="ARGININE EXPORTER PROTEIN ARGO"/>
    <property type="match status" value="1"/>
</dbReference>
<dbReference type="RefSeq" id="WP_086450032.1">
    <property type="nucleotide sequence ID" value="NZ_MSPP01000001.1"/>
</dbReference>
<reference evidence="7 8" key="1">
    <citation type="submission" date="2016-12" db="EMBL/GenBank/DDBJ databases">
        <title>The draft genome sequence of HSLHS2.</title>
        <authorList>
            <person name="Hu D."/>
            <person name="Wang L."/>
            <person name="Shao Z."/>
        </authorList>
    </citation>
    <scope>NUCLEOTIDE SEQUENCE [LARGE SCALE GENOMIC DNA]</scope>
    <source>
        <strain evidence="7">MCCC 1A06712</strain>
    </source>
</reference>
<proteinExistence type="predicted"/>
<evidence type="ECO:0000256" key="5">
    <source>
        <dbReference type="ARBA" id="ARBA00023136"/>
    </source>
</evidence>
<organism evidence="7 8">
    <name type="scientific">Marivivens niveibacter</name>
    <dbReference type="NCBI Taxonomy" id="1930667"/>
    <lineage>
        <taxon>Bacteria</taxon>
        <taxon>Pseudomonadati</taxon>
        <taxon>Pseudomonadota</taxon>
        <taxon>Alphaproteobacteria</taxon>
        <taxon>Rhodobacterales</taxon>
        <taxon>Paracoccaceae</taxon>
        <taxon>Marivivens group</taxon>
        <taxon>Marivivens</taxon>
    </lineage>
</organism>
<comment type="caution">
    <text evidence="7">The sequence shown here is derived from an EMBL/GenBank/DDBJ whole genome shotgun (WGS) entry which is preliminary data.</text>
</comment>
<gene>
    <name evidence="7" type="ORF">BVC71_02395</name>
</gene>
<evidence type="ECO:0000256" key="6">
    <source>
        <dbReference type="SAM" id="Phobius"/>
    </source>
</evidence>
<keyword evidence="3 6" id="KW-0812">Transmembrane</keyword>
<dbReference type="OrthoDB" id="5638726at2"/>
<feature type="transmembrane region" description="Helical" evidence="6">
    <location>
        <begin position="176"/>
        <end position="197"/>
    </location>
</feature>
<evidence type="ECO:0000313" key="8">
    <source>
        <dbReference type="Proteomes" id="UP000194664"/>
    </source>
</evidence>
<dbReference type="GO" id="GO:0015171">
    <property type="term" value="F:amino acid transmembrane transporter activity"/>
    <property type="evidence" value="ECO:0007669"/>
    <property type="project" value="TreeGrafter"/>
</dbReference>
<evidence type="ECO:0000256" key="3">
    <source>
        <dbReference type="ARBA" id="ARBA00022692"/>
    </source>
</evidence>
<keyword evidence="5 6" id="KW-0472">Membrane</keyword>
<keyword evidence="2" id="KW-1003">Cell membrane</keyword>
<feature type="transmembrane region" description="Helical" evidence="6">
    <location>
        <begin position="6"/>
        <end position="25"/>
    </location>
</feature>
<feature type="transmembrane region" description="Helical" evidence="6">
    <location>
        <begin position="65"/>
        <end position="83"/>
    </location>
</feature>
<feature type="transmembrane region" description="Helical" evidence="6">
    <location>
        <begin position="143"/>
        <end position="164"/>
    </location>
</feature>
<keyword evidence="4 6" id="KW-1133">Transmembrane helix</keyword>
<feature type="transmembrane region" description="Helical" evidence="6">
    <location>
        <begin position="34"/>
        <end position="59"/>
    </location>
</feature>
<dbReference type="GO" id="GO:0005886">
    <property type="term" value="C:plasma membrane"/>
    <property type="evidence" value="ECO:0007669"/>
    <property type="project" value="UniProtKB-SubCell"/>
</dbReference>
<name>A0A251X1A6_9RHOB</name>
<accession>A0A251X1A6</accession>
<dbReference type="EMBL" id="MSPP01000001">
    <property type="protein sequence ID" value="OUD10376.1"/>
    <property type="molecule type" value="Genomic_DNA"/>
</dbReference>
<evidence type="ECO:0000313" key="7">
    <source>
        <dbReference type="EMBL" id="OUD10376.1"/>
    </source>
</evidence>
<evidence type="ECO:0000256" key="1">
    <source>
        <dbReference type="ARBA" id="ARBA00004651"/>
    </source>
</evidence>
<dbReference type="InterPro" id="IPR001123">
    <property type="entry name" value="LeuE-type"/>
</dbReference>
<protein>
    <submittedName>
        <fullName evidence="7">Amino acid transporter</fullName>
    </submittedName>
</protein>
<dbReference type="Pfam" id="PF01810">
    <property type="entry name" value="LysE"/>
    <property type="match status" value="1"/>
</dbReference>
<evidence type="ECO:0000256" key="4">
    <source>
        <dbReference type="ARBA" id="ARBA00022989"/>
    </source>
</evidence>